<dbReference type="Proteomes" id="UP000324222">
    <property type="component" value="Unassembled WGS sequence"/>
</dbReference>
<accession>A0A5B7CU66</accession>
<comment type="caution">
    <text evidence="1">The sequence shown here is derived from an EMBL/GenBank/DDBJ whole genome shotgun (WGS) entry which is preliminary data.</text>
</comment>
<reference evidence="1 2" key="1">
    <citation type="submission" date="2019-05" db="EMBL/GenBank/DDBJ databases">
        <title>Another draft genome of Portunus trituberculatus and its Hox gene families provides insights of decapod evolution.</title>
        <authorList>
            <person name="Jeong J.-H."/>
            <person name="Song I."/>
            <person name="Kim S."/>
            <person name="Choi T."/>
            <person name="Kim D."/>
            <person name="Ryu S."/>
            <person name="Kim W."/>
        </authorList>
    </citation>
    <scope>NUCLEOTIDE SEQUENCE [LARGE SCALE GENOMIC DNA]</scope>
    <source>
        <tissue evidence="1">Muscle</tissue>
    </source>
</reference>
<gene>
    <name evidence="1" type="ORF">E2C01_003686</name>
</gene>
<dbReference type="EMBL" id="VSRR010000142">
    <property type="protein sequence ID" value="MPC11033.1"/>
    <property type="molecule type" value="Genomic_DNA"/>
</dbReference>
<dbReference type="AlphaFoldDB" id="A0A5B7CU66"/>
<protein>
    <submittedName>
        <fullName evidence="1">Uncharacterized protein</fullName>
    </submittedName>
</protein>
<keyword evidence="2" id="KW-1185">Reference proteome</keyword>
<evidence type="ECO:0000313" key="2">
    <source>
        <dbReference type="Proteomes" id="UP000324222"/>
    </source>
</evidence>
<organism evidence="1 2">
    <name type="scientific">Portunus trituberculatus</name>
    <name type="common">Swimming crab</name>
    <name type="synonym">Neptunus trituberculatus</name>
    <dbReference type="NCBI Taxonomy" id="210409"/>
    <lineage>
        <taxon>Eukaryota</taxon>
        <taxon>Metazoa</taxon>
        <taxon>Ecdysozoa</taxon>
        <taxon>Arthropoda</taxon>
        <taxon>Crustacea</taxon>
        <taxon>Multicrustacea</taxon>
        <taxon>Malacostraca</taxon>
        <taxon>Eumalacostraca</taxon>
        <taxon>Eucarida</taxon>
        <taxon>Decapoda</taxon>
        <taxon>Pleocyemata</taxon>
        <taxon>Brachyura</taxon>
        <taxon>Eubrachyura</taxon>
        <taxon>Portunoidea</taxon>
        <taxon>Portunidae</taxon>
        <taxon>Portuninae</taxon>
        <taxon>Portunus</taxon>
    </lineage>
</organism>
<evidence type="ECO:0000313" key="1">
    <source>
        <dbReference type="EMBL" id="MPC11033.1"/>
    </source>
</evidence>
<proteinExistence type="predicted"/>
<name>A0A5B7CU66_PORTR</name>
<sequence length="232" mass="25823">MLIFPGMITVSVSDASLCAERIMEAYIAHSFSQPKPSKPWFNRACSRAVHDREVAHKRYLSLPSPESHALYISARNHAKSVLKLAKHCFINRKCQNLSNSNSLCAFYHLAKNISSNFTSSSFSPLFHSDGTTAISSVSEAKLFSQIFAKNSTPWMILGLSLSLLLPLTISCVQSEFFIMVFSIPSESLWGPSYCSQKLCFCACTLHVQTLSIMPINFYLSFLLEVCLHSSCS</sequence>